<keyword evidence="6" id="KW-0732">Signal</keyword>
<dbReference type="InterPro" id="IPR038765">
    <property type="entry name" value="Papain-like_cys_pep_sf"/>
</dbReference>
<evidence type="ECO:0000256" key="1">
    <source>
        <dbReference type="ARBA" id="ARBA00007074"/>
    </source>
</evidence>
<evidence type="ECO:0000313" key="8">
    <source>
        <dbReference type="EMBL" id="QSB14752.1"/>
    </source>
</evidence>
<keyword evidence="2" id="KW-0645">Protease</keyword>
<dbReference type="InterPro" id="IPR000064">
    <property type="entry name" value="NLP_P60_dom"/>
</dbReference>
<evidence type="ECO:0000256" key="3">
    <source>
        <dbReference type="ARBA" id="ARBA00022801"/>
    </source>
</evidence>
<feature type="coiled-coil region" evidence="5">
    <location>
        <begin position="135"/>
        <end position="187"/>
    </location>
</feature>
<dbReference type="SUPFAM" id="SSF54001">
    <property type="entry name" value="Cysteine proteinases"/>
    <property type="match status" value="1"/>
</dbReference>
<reference evidence="8" key="1">
    <citation type="submission" date="2021-02" db="EMBL/GenBank/DDBJ databases">
        <title>Natrosporangium hydrolyticum gen. nov., sp. nov, a haloalkaliphilic actinobacterium from a soda solonchak soil.</title>
        <authorList>
            <person name="Sorokin D.Y."/>
            <person name="Khijniak T.V."/>
            <person name="Zakharycheva A.P."/>
            <person name="Boueva O.V."/>
            <person name="Ariskina E.V."/>
            <person name="Hahnke R.L."/>
            <person name="Bunk B."/>
            <person name="Sproer C."/>
            <person name="Schumann P."/>
            <person name="Evtushenko L.I."/>
            <person name="Kublanov I.V."/>
        </authorList>
    </citation>
    <scope>NUCLEOTIDE SEQUENCE</scope>
    <source>
        <strain evidence="8">DSM 106523</strain>
    </source>
</reference>
<dbReference type="GO" id="GO:0006508">
    <property type="term" value="P:proteolysis"/>
    <property type="evidence" value="ECO:0007669"/>
    <property type="project" value="UniProtKB-KW"/>
</dbReference>
<evidence type="ECO:0000256" key="5">
    <source>
        <dbReference type="SAM" id="Coils"/>
    </source>
</evidence>
<dbReference type="AlphaFoldDB" id="A0A895YF38"/>
<keyword evidence="9" id="KW-1185">Reference proteome</keyword>
<dbReference type="RefSeq" id="WP_239676909.1">
    <property type="nucleotide sequence ID" value="NZ_CP070499.1"/>
</dbReference>
<gene>
    <name evidence="8" type="ORF">JQS43_25455</name>
</gene>
<protein>
    <submittedName>
        <fullName evidence="8">C40 family peptidase</fullName>
    </submittedName>
</protein>
<proteinExistence type="inferred from homology"/>
<dbReference type="InterPro" id="IPR051794">
    <property type="entry name" value="PG_Endopeptidase_C40"/>
</dbReference>
<dbReference type="Gene3D" id="6.10.250.3150">
    <property type="match status" value="1"/>
</dbReference>
<organism evidence="8 9">
    <name type="scientific">Natronosporangium hydrolyticum</name>
    <dbReference type="NCBI Taxonomy" id="2811111"/>
    <lineage>
        <taxon>Bacteria</taxon>
        <taxon>Bacillati</taxon>
        <taxon>Actinomycetota</taxon>
        <taxon>Actinomycetes</taxon>
        <taxon>Micromonosporales</taxon>
        <taxon>Micromonosporaceae</taxon>
        <taxon>Natronosporangium</taxon>
    </lineage>
</organism>
<dbReference type="Gene3D" id="3.90.1720.10">
    <property type="entry name" value="endopeptidase domain like (from Nostoc punctiforme)"/>
    <property type="match status" value="1"/>
</dbReference>
<evidence type="ECO:0000256" key="4">
    <source>
        <dbReference type="ARBA" id="ARBA00022807"/>
    </source>
</evidence>
<evidence type="ECO:0000313" key="9">
    <source>
        <dbReference type="Proteomes" id="UP000662857"/>
    </source>
</evidence>
<feature type="domain" description="NlpC/P60" evidence="7">
    <location>
        <begin position="204"/>
        <end position="318"/>
    </location>
</feature>
<feature type="coiled-coil region" evidence="5">
    <location>
        <begin position="48"/>
        <end position="85"/>
    </location>
</feature>
<name>A0A895YF38_9ACTN</name>
<dbReference type="PANTHER" id="PTHR47359:SF3">
    <property type="entry name" value="NLP_P60 DOMAIN-CONTAINING PROTEIN-RELATED"/>
    <property type="match status" value="1"/>
</dbReference>
<evidence type="ECO:0000256" key="2">
    <source>
        <dbReference type="ARBA" id="ARBA00022670"/>
    </source>
</evidence>
<dbReference type="Pfam" id="PF00877">
    <property type="entry name" value="NLPC_P60"/>
    <property type="match status" value="1"/>
</dbReference>
<feature type="chain" id="PRO_5034143513" evidence="6">
    <location>
        <begin position="27"/>
        <end position="318"/>
    </location>
</feature>
<dbReference type="PROSITE" id="PS51935">
    <property type="entry name" value="NLPC_P60"/>
    <property type="match status" value="1"/>
</dbReference>
<dbReference type="PANTHER" id="PTHR47359">
    <property type="entry name" value="PEPTIDOGLYCAN DL-ENDOPEPTIDASE CWLO"/>
    <property type="match status" value="1"/>
</dbReference>
<keyword evidence="3" id="KW-0378">Hydrolase</keyword>
<accession>A0A895YF38</accession>
<dbReference type="Proteomes" id="UP000662857">
    <property type="component" value="Chromosome"/>
</dbReference>
<keyword evidence="4" id="KW-0788">Thiol protease</keyword>
<dbReference type="KEGG" id="nhy:JQS43_25455"/>
<dbReference type="EMBL" id="CP070499">
    <property type="protein sequence ID" value="QSB14752.1"/>
    <property type="molecule type" value="Genomic_DNA"/>
</dbReference>
<evidence type="ECO:0000259" key="7">
    <source>
        <dbReference type="PROSITE" id="PS51935"/>
    </source>
</evidence>
<comment type="similarity">
    <text evidence="1">Belongs to the peptidase C40 family.</text>
</comment>
<dbReference type="GO" id="GO:0008234">
    <property type="term" value="F:cysteine-type peptidase activity"/>
    <property type="evidence" value="ECO:0007669"/>
    <property type="project" value="UniProtKB-KW"/>
</dbReference>
<sequence length="318" mass="34515">MTRSLLSIMAAAVVAVPVIFAGPAYAQDSPEELQSQIDDAWRELEPIIEEHNAIRIELEERQEEAEELEEKIEPLQLQVDLARAEISDIALYNFKGGNVTAFKALLTTGSPLTFAEQLTALDQFARAQQGKILKVLETKEAYETEQEELDALVAELTATEEDLAERADEIDAEIDRLEDLREEALANAAPDTSAPAVSGSGNCPSGANAVMAFACAQLGKPYGWGTAGPDTFDCSGLTMRAWEQAGASLPHNAAAQRNATRQVDRTDLQPGDLVFYHSGLSHVGLYAGNGWIVHAPQAGNPVRMMQIDQMPIHSYGRP</sequence>
<evidence type="ECO:0000256" key="6">
    <source>
        <dbReference type="SAM" id="SignalP"/>
    </source>
</evidence>
<feature type="signal peptide" evidence="6">
    <location>
        <begin position="1"/>
        <end position="26"/>
    </location>
</feature>
<keyword evidence="5" id="KW-0175">Coiled coil</keyword>